<evidence type="ECO:0000256" key="4">
    <source>
        <dbReference type="ARBA" id="ARBA00022729"/>
    </source>
</evidence>
<dbReference type="InterPro" id="IPR013568">
    <property type="entry name" value="SEFIR_dom"/>
</dbReference>
<keyword evidence="7" id="KW-0675">Receptor</keyword>
<keyword evidence="5 9" id="KW-1133">Transmembrane helix</keyword>
<gene>
    <name evidence="11" type="ORF">ACEWY4_000430</name>
</gene>
<keyword evidence="4" id="KW-0732">Signal</keyword>
<feature type="domain" description="SEFIR" evidence="10">
    <location>
        <begin position="263"/>
        <end position="406"/>
    </location>
</feature>
<reference evidence="11 12" key="1">
    <citation type="submission" date="2024-09" db="EMBL/GenBank/DDBJ databases">
        <title>A chromosome-level genome assembly of Gray's grenadier anchovy, Coilia grayii.</title>
        <authorList>
            <person name="Fu Z."/>
        </authorList>
    </citation>
    <scope>NUCLEOTIDE SEQUENCE [LARGE SCALE GENOMIC DNA]</scope>
    <source>
        <strain evidence="11">G4</strain>
        <tissue evidence="11">Muscle</tissue>
    </source>
</reference>
<keyword evidence="8" id="KW-0325">Glycoprotein</keyword>
<evidence type="ECO:0000256" key="1">
    <source>
        <dbReference type="ARBA" id="ARBA00004251"/>
    </source>
</evidence>
<evidence type="ECO:0000259" key="10">
    <source>
        <dbReference type="Pfam" id="PF08357"/>
    </source>
</evidence>
<dbReference type="Gene3D" id="3.40.50.11530">
    <property type="match status" value="1"/>
</dbReference>
<accession>A0ABD1KWN9</accession>
<evidence type="ECO:0000256" key="8">
    <source>
        <dbReference type="ARBA" id="ARBA00023180"/>
    </source>
</evidence>
<sequence length="461" mass="51392">MWYHKQHWIFVRNLTIVWSLILPITNINCYGYIQETRGLHKPLSAIMVTNFTCDHKKPDGIYVDDKEASALHVLTVNHISTAEGPKLNISWAVKVDATIDSLVGLWLHVSERRPLWCIYNPPLNNVSGIRDFDLLWFSYNVYAEPSSIENVVAHNIPESWESDADIFKIIQISTPGCTDPIMQRHHKCRPTETVTTELPGSTVMAAAGDTWIEPKEPPKALLIIIISMLIVCHLFATAFGLYVCRRRTSLNLAKDASEPVRVSVLMVYPAVDSVFQRAVVTLADFLQSSGACNVAIDVWQQGRLAELGPLRWLHSLSESTDRVLIVLPGCPAGLDESEGKLLLPSEMGHAVPASAHQLYPLALKILCHSKLWVVHLGKVTSRSSVPAELRGCESFALLEDLQKLLGGLCSLQKAAGKVLKSRLRESGQRSNGGLGRLKEVLRQLEQWERSKCSRDFQIISV</sequence>
<comment type="subcellular location">
    <subcellularLocation>
        <location evidence="1">Cell membrane</location>
        <topology evidence="1">Single-pass type I membrane protein</topology>
    </subcellularLocation>
</comment>
<dbReference type="InterPro" id="IPR039465">
    <property type="entry name" value="IL-17_rcpt-like"/>
</dbReference>
<protein>
    <recommendedName>
        <fullName evidence="10">SEFIR domain-containing protein</fullName>
    </recommendedName>
</protein>
<dbReference type="PANTHER" id="PTHR15583:SF11">
    <property type="entry name" value="INTERLEUKIN-17 RECEPTOR B"/>
    <property type="match status" value="1"/>
</dbReference>
<evidence type="ECO:0000313" key="11">
    <source>
        <dbReference type="EMBL" id="KAL2103562.1"/>
    </source>
</evidence>
<proteinExistence type="predicted"/>
<keyword evidence="3 9" id="KW-0812">Transmembrane</keyword>
<dbReference type="EMBL" id="JBHFQA010000001">
    <property type="protein sequence ID" value="KAL2103562.1"/>
    <property type="molecule type" value="Genomic_DNA"/>
</dbReference>
<dbReference type="AlphaFoldDB" id="A0ABD1KWN9"/>
<evidence type="ECO:0000256" key="3">
    <source>
        <dbReference type="ARBA" id="ARBA00022692"/>
    </source>
</evidence>
<evidence type="ECO:0000313" key="12">
    <source>
        <dbReference type="Proteomes" id="UP001591681"/>
    </source>
</evidence>
<evidence type="ECO:0000256" key="2">
    <source>
        <dbReference type="ARBA" id="ARBA00022475"/>
    </source>
</evidence>
<evidence type="ECO:0000256" key="6">
    <source>
        <dbReference type="ARBA" id="ARBA00023136"/>
    </source>
</evidence>
<organism evidence="11 12">
    <name type="scientific">Coilia grayii</name>
    <name type="common">Gray's grenadier anchovy</name>
    <dbReference type="NCBI Taxonomy" id="363190"/>
    <lineage>
        <taxon>Eukaryota</taxon>
        <taxon>Metazoa</taxon>
        <taxon>Chordata</taxon>
        <taxon>Craniata</taxon>
        <taxon>Vertebrata</taxon>
        <taxon>Euteleostomi</taxon>
        <taxon>Actinopterygii</taxon>
        <taxon>Neopterygii</taxon>
        <taxon>Teleostei</taxon>
        <taxon>Clupei</taxon>
        <taxon>Clupeiformes</taxon>
        <taxon>Clupeoidei</taxon>
        <taxon>Engraulidae</taxon>
        <taxon>Coilinae</taxon>
        <taxon>Coilia</taxon>
    </lineage>
</organism>
<dbReference type="InterPro" id="IPR038683">
    <property type="entry name" value="IL17RA/B_FnIII-like_1_sf"/>
</dbReference>
<comment type="caution">
    <text evidence="11">The sequence shown here is derived from an EMBL/GenBank/DDBJ whole genome shotgun (WGS) entry which is preliminary data.</text>
</comment>
<dbReference type="GO" id="GO:0005886">
    <property type="term" value="C:plasma membrane"/>
    <property type="evidence" value="ECO:0007669"/>
    <property type="project" value="UniProtKB-SubCell"/>
</dbReference>
<evidence type="ECO:0000256" key="5">
    <source>
        <dbReference type="ARBA" id="ARBA00022989"/>
    </source>
</evidence>
<evidence type="ECO:0000256" key="7">
    <source>
        <dbReference type="ARBA" id="ARBA00023170"/>
    </source>
</evidence>
<name>A0ABD1KWN9_9TELE</name>
<keyword evidence="6 9" id="KW-0472">Membrane</keyword>
<dbReference type="PANTHER" id="PTHR15583">
    <property type="entry name" value="INTERLEUKIN-17 RECEPTOR"/>
    <property type="match status" value="1"/>
</dbReference>
<keyword evidence="2" id="KW-1003">Cell membrane</keyword>
<feature type="transmembrane region" description="Helical" evidence="9">
    <location>
        <begin position="220"/>
        <end position="244"/>
    </location>
</feature>
<dbReference type="Gene3D" id="2.60.40.2160">
    <property type="entry name" value="Interleukin-17 receptor A/B, fibronectin-III-like domain 1"/>
    <property type="match status" value="1"/>
</dbReference>
<dbReference type="Proteomes" id="UP001591681">
    <property type="component" value="Unassembled WGS sequence"/>
</dbReference>
<keyword evidence="12" id="KW-1185">Reference proteome</keyword>
<dbReference type="Pfam" id="PF08357">
    <property type="entry name" value="SEFIR"/>
    <property type="match status" value="1"/>
</dbReference>
<evidence type="ECO:0000256" key="9">
    <source>
        <dbReference type="SAM" id="Phobius"/>
    </source>
</evidence>